<dbReference type="AlphaFoldDB" id="A0A248UPW9"/>
<keyword evidence="1" id="KW-0614">Plasmid</keyword>
<dbReference type="KEGG" id="och:CES85_2963"/>
<evidence type="ECO:0000313" key="1">
    <source>
        <dbReference type="EMBL" id="ASV88600.1"/>
    </source>
</evidence>
<dbReference type="EMBL" id="CP022605">
    <property type="protein sequence ID" value="ASV88600.1"/>
    <property type="molecule type" value="Genomic_DNA"/>
</dbReference>
<protein>
    <submittedName>
        <fullName evidence="1">Uncharacterized protein</fullName>
    </submittedName>
</protein>
<gene>
    <name evidence="1" type="ORF">CES85_2963</name>
</gene>
<organism evidence="1 2">
    <name type="scientific">Ochrobactrum quorumnocens</name>
    <dbReference type="NCBI Taxonomy" id="271865"/>
    <lineage>
        <taxon>Bacteria</taxon>
        <taxon>Pseudomonadati</taxon>
        <taxon>Pseudomonadota</taxon>
        <taxon>Alphaproteobacteria</taxon>
        <taxon>Hyphomicrobiales</taxon>
        <taxon>Brucellaceae</taxon>
        <taxon>Brucella/Ochrobactrum group</taxon>
        <taxon>Ochrobactrum</taxon>
    </lineage>
</organism>
<name>A0A248UPW9_9HYPH</name>
<proteinExistence type="predicted"/>
<accession>A0A248UPW9</accession>
<sequence>MAKNIPNAIRFTFLIDRSVKDTVGEACFAGKDLMLNVPPRIEAHLA</sequence>
<geneLocation type="plasmid" evidence="1 2">
    <name>unnamed1</name>
</geneLocation>
<dbReference type="Proteomes" id="UP000215256">
    <property type="component" value="Plasmid unnamed1"/>
</dbReference>
<reference evidence="1 2" key="1">
    <citation type="submission" date="2017-07" db="EMBL/GenBank/DDBJ databases">
        <title>Phylogenetic study on the rhizospheric bacterium Ochrobactrum sp. A44.</title>
        <authorList>
            <person name="Krzyzanowska D.M."/>
            <person name="Ossowicki A."/>
            <person name="Rajewska M."/>
            <person name="Maciag T."/>
            <person name="Kaczynski Z."/>
            <person name="Czerwicka M."/>
            <person name="Jafra S."/>
        </authorList>
    </citation>
    <scope>NUCLEOTIDE SEQUENCE [LARGE SCALE GENOMIC DNA]</scope>
    <source>
        <strain evidence="1 2">A44</strain>
        <plasmid evidence="1 2">unnamed1</plasmid>
    </source>
</reference>
<evidence type="ECO:0000313" key="2">
    <source>
        <dbReference type="Proteomes" id="UP000215256"/>
    </source>
</evidence>